<organism evidence="1 2">
    <name type="scientific">Candidatus Gottesmanbacteria bacterium RIFCSPLOWO2_01_FULL_39_12b</name>
    <dbReference type="NCBI Taxonomy" id="1798388"/>
    <lineage>
        <taxon>Bacteria</taxon>
        <taxon>Candidatus Gottesmaniibacteriota</taxon>
    </lineage>
</organism>
<evidence type="ECO:0000313" key="1">
    <source>
        <dbReference type="EMBL" id="OGG26996.1"/>
    </source>
</evidence>
<gene>
    <name evidence="1" type="ORF">A2960_02520</name>
</gene>
<reference evidence="1 2" key="1">
    <citation type="journal article" date="2016" name="Nat. Commun.">
        <title>Thousands of microbial genomes shed light on interconnected biogeochemical processes in an aquifer system.</title>
        <authorList>
            <person name="Anantharaman K."/>
            <person name="Brown C.T."/>
            <person name="Hug L.A."/>
            <person name="Sharon I."/>
            <person name="Castelle C.J."/>
            <person name="Probst A.J."/>
            <person name="Thomas B.C."/>
            <person name="Singh A."/>
            <person name="Wilkins M.J."/>
            <person name="Karaoz U."/>
            <person name="Brodie E.L."/>
            <person name="Williams K.H."/>
            <person name="Hubbard S.S."/>
            <person name="Banfield J.F."/>
        </authorList>
    </citation>
    <scope>NUCLEOTIDE SEQUENCE [LARGE SCALE GENOMIC DNA]</scope>
</reference>
<dbReference type="EMBL" id="MFJR01000007">
    <property type="protein sequence ID" value="OGG26996.1"/>
    <property type="molecule type" value="Genomic_DNA"/>
</dbReference>
<comment type="caution">
    <text evidence="1">The sequence shown here is derived from an EMBL/GenBank/DDBJ whole genome shotgun (WGS) entry which is preliminary data.</text>
</comment>
<dbReference type="AlphaFoldDB" id="A0A1F6AQM8"/>
<name>A0A1F6AQM8_9BACT</name>
<accession>A0A1F6AQM8</accession>
<protein>
    <submittedName>
        <fullName evidence="1">Uncharacterized protein</fullName>
    </submittedName>
</protein>
<proteinExistence type="predicted"/>
<sequence>MRRIVYSNIVLFFLALSLPWYSFAFEIKDKIRPPTLGFTTEEKILPSDTSFERIGKLLPPQLELKISDKIPALTATGVVPVLTNPSSPKNSTPEKPKKWKSIEELITLAKADLSERLGIKIEEIFVNNTIERTWSDTSLGCPEKGKYYAQVITPGYLIIFEIGERIYNYHTSLNWVIFCSLSEKTNSVNNSNSEIPKSNEYPTYSLMAAFNLIGENIKTSLGRFFLSNYQ</sequence>
<evidence type="ECO:0000313" key="2">
    <source>
        <dbReference type="Proteomes" id="UP000176609"/>
    </source>
</evidence>
<dbReference type="Proteomes" id="UP000176609">
    <property type="component" value="Unassembled WGS sequence"/>
</dbReference>